<dbReference type="Gene3D" id="1.10.10.10">
    <property type="entry name" value="Winged helix-like DNA-binding domain superfamily/Winged helix DNA-binding domain"/>
    <property type="match status" value="1"/>
</dbReference>
<gene>
    <name evidence="14" type="ORF">Z517_11799</name>
</gene>
<dbReference type="GO" id="GO:0032259">
    <property type="term" value="P:methylation"/>
    <property type="evidence" value="ECO:0007669"/>
    <property type="project" value="UniProtKB-KW"/>
</dbReference>
<keyword evidence="5" id="KW-0489">Methyltransferase</keyword>
<evidence type="ECO:0000256" key="12">
    <source>
        <dbReference type="SAM" id="MobiDB-lite"/>
    </source>
</evidence>
<dbReference type="VEuPathDB" id="FungiDB:Z517_11799"/>
<name>A0A0D2G2R9_9EURO</name>
<feature type="compositionally biased region" description="Polar residues" evidence="12">
    <location>
        <begin position="158"/>
        <end position="175"/>
    </location>
</feature>
<comment type="catalytic activity">
    <reaction evidence="11">
        <text>a 6-O-methyl-2'-deoxyguanosine in DNA + L-cysteinyl-[protein] = S-methyl-L-cysteinyl-[protein] + a 2'-deoxyguanosine in DNA</text>
        <dbReference type="Rhea" id="RHEA:24000"/>
        <dbReference type="Rhea" id="RHEA-COMP:10131"/>
        <dbReference type="Rhea" id="RHEA-COMP:10132"/>
        <dbReference type="Rhea" id="RHEA-COMP:11367"/>
        <dbReference type="Rhea" id="RHEA-COMP:11368"/>
        <dbReference type="ChEBI" id="CHEBI:29950"/>
        <dbReference type="ChEBI" id="CHEBI:82612"/>
        <dbReference type="ChEBI" id="CHEBI:85445"/>
        <dbReference type="ChEBI" id="CHEBI:85448"/>
        <dbReference type="EC" id="2.1.1.63"/>
    </reaction>
</comment>
<dbReference type="InterPro" id="IPR014048">
    <property type="entry name" value="MethylDNA_cys_MeTrfase_DNA-bd"/>
</dbReference>
<dbReference type="RefSeq" id="XP_013278836.1">
    <property type="nucleotide sequence ID" value="XM_013423382.1"/>
</dbReference>
<dbReference type="GeneID" id="25311289"/>
<keyword evidence="8" id="KW-0234">DNA repair</keyword>
<dbReference type="AlphaFoldDB" id="A0A0D2G2R9"/>
<proteinExistence type="inferred from homology"/>
<evidence type="ECO:0000256" key="8">
    <source>
        <dbReference type="ARBA" id="ARBA00023204"/>
    </source>
</evidence>
<dbReference type="OrthoDB" id="1907495at2759"/>
<evidence type="ECO:0000256" key="1">
    <source>
        <dbReference type="ARBA" id="ARBA00001286"/>
    </source>
</evidence>
<evidence type="ECO:0000256" key="6">
    <source>
        <dbReference type="ARBA" id="ARBA00022679"/>
    </source>
</evidence>
<dbReference type="PROSITE" id="PS00374">
    <property type="entry name" value="MGMT"/>
    <property type="match status" value="1"/>
</dbReference>
<evidence type="ECO:0000256" key="2">
    <source>
        <dbReference type="ARBA" id="ARBA00008711"/>
    </source>
</evidence>
<keyword evidence="7" id="KW-0227">DNA damage</keyword>
<evidence type="ECO:0000313" key="15">
    <source>
        <dbReference type="Proteomes" id="UP000053029"/>
    </source>
</evidence>
<dbReference type="InterPro" id="IPR036217">
    <property type="entry name" value="MethylDNA_cys_MeTrfase_DNAb"/>
</dbReference>
<dbReference type="EC" id="2.1.1.63" evidence="3"/>
<evidence type="ECO:0000256" key="5">
    <source>
        <dbReference type="ARBA" id="ARBA00022603"/>
    </source>
</evidence>
<dbReference type="PANTHER" id="PTHR10815">
    <property type="entry name" value="METHYLATED-DNA--PROTEIN-CYSTEINE METHYLTRANSFERASE"/>
    <property type="match status" value="1"/>
</dbReference>
<comment type="similarity">
    <text evidence="2">Belongs to the MGMT family.</text>
</comment>
<dbReference type="PANTHER" id="PTHR10815:SF13">
    <property type="entry name" value="METHYLATED-DNA--PROTEIN-CYSTEINE METHYLTRANSFERASE"/>
    <property type="match status" value="1"/>
</dbReference>
<evidence type="ECO:0000256" key="10">
    <source>
        <dbReference type="ARBA" id="ARBA00031621"/>
    </source>
</evidence>
<keyword evidence="15" id="KW-1185">Reference proteome</keyword>
<dbReference type="NCBIfam" id="TIGR00589">
    <property type="entry name" value="ogt"/>
    <property type="match status" value="1"/>
</dbReference>
<dbReference type="HOGENOM" id="CLU_076394_0_0_1"/>
<accession>A0A0D2G2R9</accession>
<evidence type="ECO:0000259" key="13">
    <source>
        <dbReference type="Pfam" id="PF01035"/>
    </source>
</evidence>
<feature type="region of interest" description="Disordered" evidence="12">
    <location>
        <begin position="113"/>
        <end position="190"/>
    </location>
</feature>
<organism evidence="14 15">
    <name type="scientific">Fonsecaea pedrosoi CBS 271.37</name>
    <dbReference type="NCBI Taxonomy" id="1442368"/>
    <lineage>
        <taxon>Eukaryota</taxon>
        <taxon>Fungi</taxon>
        <taxon>Dikarya</taxon>
        <taxon>Ascomycota</taxon>
        <taxon>Pezizomycotina</taxon>
        <taxon>Eurotiomycetes</taxon>
        <taxon>Chaetothyriomycetidae</taxon>
        <taxon>Chaetothyriales</taxon>
        <taxon>Herpotrichiellaceae</taxon>
        <taxon>Fonsecaea</taxon>
    </lineage>
</organism>
<evidence type="ECO:0000256" key="9">
    <source>
        <dbReference type="ARBA" id="ARBA00030795"/>
    </source>
</evidence>
<dbReference type="GO" id="GO:0003908">
    <property type="term" value="F:methylated-DNA-[protein]-cysteine S-methyltransferase activity"/>
    <property type="evidence" value="ECO:0007669"/>
    <property type="project" value="UniProtKB-EC"/>
</dbReference>
<dbReference type="EMBL" id="KN846976">
    <property type="protein sequence ID" value="KIW75028.1"/>
    <property type="molecule type" value="Genomic_DNA"/>
</dbReference>
<dbReference type="Pfam" id="PF01035">
    <property type="entry name" value="DNA_binding_1"/>
    <property type="match status" value="1"/>
</dbReference>
<evidence type="ECO:0000256" key="4">
    <source>
        <dbReference type="ARBA" id="ARBA00015377"/>
    </source>
</evidence>
<dbReference type="STRING" id="1442368.A0A0D2G2R9"/>
<evidence type="ECO:0000256" key="3">
    <source>
        <dbReference type="ARBA" id="ARBA00011918"/>
    </source>
</evidence>
<dbReference type="SUPFAM" id="SSF46767">
    <property type="entry name" value="Methylated DNA-protein cysteine methyltransferase, C-terminal domain"/>
    <property type="match status" value="1"/>
</dbReference>
<evidence type="ECO:0000256" key="11">
    <source>
        <dbReference type="ARBA" id="ARBA00049348"/>
    </source>
</evidence>
<dbReference type="Proteomes" id="UP000053029">
    <property type="component" value="Unassembled WGS sequence"/>
</dbReference>
<sequence>MSNVEALQTEWRILYSQTLPQMAKMRDPAQPVWPVTLDHCFARIILDNVIGNNEQQWDMILPKPAIRNMNEQQLRDAIALGQKIQAGKVDLSDLDQASLRCRGKNEKKYAKAAASEVASHQRPSRPTNAGMKRTIGDVDQPASSATTKSRKIEKHQSTLKSWRVETSTESLNTPNHVDGDRISPKQAEANEEELRRTLIRIHSHPSLSSYRRKLYTTLLSVPRGRYTTYAAISEYLKSSARAVGNGMRNNPFAPDVPCHRVLAADGSIGGFQGDWGRDGKHACKKIELLRSEGIKFDGRGKVLGEPFREFRPLHRVEDAILFSVQQ</sequence>
<dbReference type="InterPro" id="IPR036388">
    <property type="entry name" value="WH-like_DNA-bd_sf"/>
</dbReference>
<dbReference type="InterPro" id="IPR001497">
    <property type="entry name" value="MethylDNA_cys_MeTrfase_AS"/>
</dbReference>
<reference evidence="14 15" key="1">
    <citation type="submission" date="2015-01" db="EMBL/GenBank/DDBJ databases">
        <title>The Genome Sequence of Fonsecaea pedrosoi CBS 271.37.</title>
        <authorList>
            <consortium name="The Broad Institute Genomics Platform"/>
            <person name="Cuomo C."/>
            <person name="de Hoog S."/>
            <person name="Gorbushina A."/>
            <person name="Stielow B."/>
            <person name="Teixiera M."/>
            <person name="Abouelleil A."/>
            <person name="Chapman S.B."/>
            <person name="Priest M."/>
            <person name="Young S.K."/>
            <person name="Wortman J."/>
            <person name="Nusbaum C."/>
            <person name="Birren B."/>
        </authorList>
    </citation>
    <scope>NUCLEOTIDE SEQUENCE [LARGE SCALE GENOMIC DNA]</scope>
    <source>
        <strain evidence="14 15">CBS 271.37</strain>
    </source>
</reference>
<dbReference type="GO" id="GO:0006281">
    <property type="term" value="P:DNA repair"/>
    <property type="evidence" value="ECO:0007669"/>
    <property type="project" value="UniProtKB-KW"/>
</dbReference>
<evidence type="ECO:0000256" key="7">
    <source>
        <dbReference type="ARBA" id="ARBA00022763"/>
    </source>
</evidence>
<protein>
    <recommendedName>
        <fullName evidence="4">Methylated-DNA--protein-cysteine methyltransferase</fullName>
        <ecNumber evidence="3">2.1.1.63</ecNumber>
    </recommendedName>
    <alternativeName>
        <fullName evidence="9">6-O-methylguanine-DNA methyltransferase</fullName>
    </alternativeName>
    <alternativeName>
        <fullName evidence="10">O-6-methylguanine-DNA-alkyltransferase</fullName>
    </alternativeName>
</protein>
<evidence type="ECO:0000313" key="14">
    <source>
        <dbReference type="EMBL" id="KIW75028.1"/>
    </source>
</evidence>
<keyword evidence="6" id="KW-0808">Transferase</keyword>
<dbReference type="CDD" id="cd06445">
    <property type="entry name" value="ATase"/>
    <property type="match status" value="1"/>
</dbReference>
<feature type="domain" description="Methylated-DNA-[protein]-cysteine S-methyltransferase DNA binding" evidence="13">
    <location>
        <begin position="210"/>
        <end position="294"/>
    </location>
</feature>
<comment type="catalytic activity">
    <reaction evidence="1">
        <text>a 4-O-methyl-thymidine in DNA + L-cysteinyl-[protein] = a thymidine in DNA + S-methyl-L-cysteinyl-[protein]</text>
        <dbReference type="Rhea" id="RHEA:53428"/>
        <dbReference type="Rhea" id="RHEA-COMP:10131"/>
        <dbReference type="Rhea" id="RHEA-COMP:10132"/>
        <dbReference type="Rhea" id="RHEA-COMP:13555"/>
        <dbReference type="Rhea" id="RHEA-COMP:13556"/>
        <dbReference type="ChEBI" id="CHEBI:29950"/>
        <dbReference type="ChEBI" id="CHEBI:82612"/>
        <dbReference type="ChEBI" id="CHEBI:137386"/>
        <dbReference type="ChEBI" id="CHEBI:137387"/>
        <dbReference type="EC" id="2.1.1.63"/>
    </reaction>
</comment>